<keyword evidence="4 7" id="KW-0863">Zinc-finger</keyword>
<evidence type="ECO:0000256" key="4">
    <source>
        <dbReference type="ARBA" id="ARBA00022771"/>
    </source>
</evidence>
<dbReference type="GO" id="GO:0005634">
    <property type="term" value="C:nucleus"/>
    <property type="evidence" value="ECO:0007669"/>
    <property type="project" value="UniProtKB-SubCell"/>
</dbReference>
<dbReference type="PANTHER" id="PTHR24406">
    <property type="entry name" value="TRANSCRIPTIONAL REPRESSOR CTCFL-RELATED"/>
    <property type="match status" value="1"/>
</dbReference>
<dbReference type="Pfam" id="PF00096">
    <property type="entry name" value="zf-C2H2"/>
    <property type="match status" value="1"/>
</dbReference>
<dbReference type="EMBL" id="CAJVCH010563156">
    <property type="protein sequence ID" value="CAG7832027.1"/>
    <property type="molecule type" value="Genomic_DNA"/>
</dbReference>
<keyword evidence="3" id="KW-0677">Repeat</keyword>
<evidence type="ECO:0000256" key="5">
    <source>
        <dbReference type="ARBA" id="ARBA00022833"/>
    </source>
</evidence>
<gene>
    <name evidence="9" type="ORF">AFUS01_LOCUS41740</name>
</gene>
<dbReference type="AlphaFoldDB" id="A0A8J2LKS3"/>
<accession>A0A8J2LKS3</accession>
<name>A0A8J2LKS3_9HEXA</name>
<keyword evidence="5" id="KW-0862">Zinc</keyword>
<protein>
    <recommendedName>
        <fullName evidence="8">C2H2-type domain-containing protein</fullName>
    </recommendedName>
</protein>
<dbReference type="SMART" id="SM00355">
    <property type="entry name" value="ZnF_C2H2"/>
    <property type="match status" value="2"/>
</dbReference>
<proteinExistence type="predicted"/>
<organism evidence="9 10">
    <name type="scientific">Allacma fusca</name>
    <dbReference type="NCBI Taxonomy" id="39272"/>
    <lineage>
        <taxon>Eukaryota</taxon>
        <taxon>Metazoa</taxon>
        <taxon>Ecdysozoa</taxon>
        <taxon>Arthropoda</taxon>
        <taxon>Hexapoda</taxon>
        <taxon>Collembola</taxon>
        <taxon>Symphypleona</taxon>
        <taxon>Sminthuridae</taxon>
        <taxon>Allacma</taxon>
    </lineage>
</organism>
<keyword evidence="10" id="KW-1185">Reference proteome</keyword>
<dbReference type="Proteomes" id="UP000708208">
    <property type="component" value="Unassembled WGS sequence"/>
</dbReference>
<dbReference type="InterPro" id="IPR013087">
    <property type="entry name" value="Znf_C2H2_type"/>
</dbReference>
<keyword evidence="2" id="KW-0479">Metal-binding</keyword>
<dbReference type="OrthoDB" id="407106at2759"/>
<evidence type="ECO:0000259" key="8">
    <source>
        <dbReference type="PROSITE" id="PS50157"/>
    </source>
</evidence>
<reference evidence="9" key="1">
    <citation type="submission" date="2021-06" db="EMBL/GenBank/DDBJ databases">
        <authorList>
            <person name="Hodson N. C."/>
            <person name="Mongue J. A."/>
            <person name="Jaron S. K."/>
        </authorList>
    </citation>
    <scope>NUCLEOTIDE SEQUENCE</scope>
</reference>
<evidence type="ECO:0000313" key="9">
    <source>
        <dbReference type="EMBL" id="CAG7832027.1"/>
    </source>
</evidence>
<evidence type="ECO:0000256" key="7">
    <source>
        <dbReference type="PROSITE-ProRule" id="PRU00042"/>
    </source>
</evidence>
<keyword evidence="6" id="KW-0539">Nucleus</keyword>
<sequence>MGGLLISLDANVTILKDKVETSESVERSHDLENPPTSMKNSLISQEPYVNVPVGERDYQYFMRHIVLSQISGSEIPRTIARQDRPLTSTARVRKQLPPESLAIAQAVVVKTLRAGMLRKFEDKFNLFYDKRPPNFTPPEGLRVTARQSATARPMNPGIIVPDPYPPLEEDMAGANPPPEEHIEPPNPPLAEDIVAPNQLVAENIRGGNPQLPEYLPAQNPLALVVKVSLKCQVCGKTFRNTDSKSKHMEGHKSEEDKPKCPICGVRASRKDNLKRHIKNQHNLMHLEEHVRCS</sequence>
<comment type="subcellular location">
    <subcellularLocation>
        <location evidence="1">Nucleus</location>
    </subcellularLocation>
</comment>
<dbReference type="PROSITE" id="PS50157">
    <property type="entry name" value="ZINC_FINGER_C2H2_2"/>
    <property type="match status" value="1"/>
</dbReference>
<feature type="domain" description="C2H2-type" evidence="8">
    <location>
        <begin position="229"/>
        <end position="256"/>
    </location>
</feature>
<evidence type="ECO:0000256" key="2">
    <source>
        <dbReference type="ARBA" id="ARBA00022723"/>
    </source>
</evidence>
<comment type="caution">
    <text evidence="9">The sequence shown here is derived from an EMBL/GenBank/DDBJ whole genome shotgun (WGS) entry which is preliminary data.</text>
</comment>
<evidence type="ECO:0000256" key="1">
    <source>
        <dbReference type="ARBA" id="ARBA00004123"/>
    </source>
</evidence>
<dbReference type="PROSITE" id="PS00028">
    <property type="entry name" value="ZINC_FINGER_C2H2_1"/>
    <property type="match status" value="1"/>
</dbReference>
<dbReference type="InterPro" id="IPR050888">
    <property type="entry name" value="ZnF_C2H2-type_TF"/>
</dbReference>
<evidence type="ECO:0000313" key="10">
    <source>
        <dbReference type="Proteomes" id="UP000708208"/>
    </source>
</evidence>
<evidence type="ECO:0000256" key="3">
    <source>
        <dbReference type="ARBA" id="ARBA00022737"/>
    </source>
</evidence>
<dbReference type="GO" id="GO:0008270">
    <property type="term" value="F:zinc ion binding"/>
    <property type="evidence" value="ECO:0007669"/>
    <property type="project" value="UniProtKB-KW"/>
</dbReference>
<evidence type="ECO:0000256" key="6">
    <source>
        <dbReference type="ARBA" id="ARBA00023242"/>
    </source>
</evidence>